<dbReference type="SUPFAM" id="SSF48371">
    <property type="entry name" value="ARM repeat"/>
    <property type="match status" value="1"/>
</dbReference>
<feature type="compositionally biased region" description="Polar residues" evidence="1">
    <location>
        <begin position="980"/>
        <end position="991"/>
    </location>
</feature>
<feature type="compositionally biased region" description="Low complexity" evidence="1">
    <location>
        <begin position="993"/>
        <end position="1003"/>
    </location>
</feature>
<feature type="region of interest" description="Disordered" evidence="1">
    <location>
        <begin position="882"/>
        <end position="940"/>
    </location>
</feature>
<accession>A0A2G9R8R8</accession>
<dbReference type="FunFam" id="1.25.40.180:FF:000001">
    <property type="entry name" value="Eukaryotic translation initiation factor 4 gamma, 3, putative"/>
    <property type="match status" value="1"/>
</dbReference>
<feature type="domain" description="MIF4G" evidence="2">
    <location>
        <begin position="633"/>
        <end position="861"/>
    </location>
</feature>
<protein>
    <recommendedName>
        <fullName evidence="2">MIF4G domain-containing protein</fullName>
    </recommendedName>
</protein>
<feature type="compositionally biased region" description="Polar residues" evidence="1">
    <location>
        <begin position="278"/>
        <end position="292"/>
    </location>
</feature>
<feature type="region of interest" description="Disordered" evidence="1">
    <location>
        <begin position="78"/>
        <end position="133"/>
    </location>
</feature>
<keyword evidence="4" id="KW-1185">Reference proteome</keyword>
<feature type="region of interest" description="Disordered" evidence="1">
    <location>
        <begin position="197"/>
        <end position="482"/>
    </location>
</feature>
<organism evidence="3 4">
    <name type="scientific">Aquarana catesbeiana</name>
    <name type="common">American bullfrog</name>
    <name type="synonym">Rana catesbeiana</name>
    <dbReference type="NCBI Taxonomy" id="8400"/>
    <lineage>
        <taxon>Eukaryota</taxon>
        <taxon>Metazoa</taxon>
        <taxon>Chordata</taxon>
        <taxon>Craniata</taxon>
        <taxon>Vertebrata</taxon>
        <taxon>Euteleostomi</taxon>
        <taxon>Amphibia</taxon>
        <taxon>Batrachia</taxon>
        <taxon>Anura</taxon>
        <taxon>Neobatrachia</taxon>
        <taxon>Ranoidea</taxon>
        <taxon>Ranidae</taxon>
        <taxon>Aquarana</taxon>
    </lineage>
</organism>
<dbReference type="PANTHER" id="PTHR23253:SF10">
    <property type="entry name" value="EUKARYOTIC TRANSLATION INITIATION FACTOR 4 GAMMA 1"/>
    <property type="match status" value="1"/>
</dbReference>
<gene>
    <name evidence="3" type="ORF">AB205_0006310</name>
</gene>
<dbReference type="GO" id="GO:0016281">
    <property type="term" value="C:eukaryotic translation initiation factor 4F complex"/>
    <property type="evidence" value="ECO:0007669"/>
    <property type="project" value="TreeGrafter"/>
</dbReference>
<dbReference type="Proteomes" id="UP000228934">
    <property type="component" value="Unassembled WGS sequence"/>
</dbReference>
<feature type="compositionally biased region" description="Polar residues" evidence="1">
    <location>
        <begin position="86"/>
        <end position="97"/>
    </location>
</feature>
<dbReference type="SMART" id="SM00543">
    <property type="entry name" value="MIF4G"/>
    <property type="match status" value="1"/>
</dbReference>
<feature type="compositionally biased region" description="Polar residues" evidence="1">
    <location>
        <begin position="380"/>
        <end position="393"/>
    </location>
</feature>
<name>A0A2G9R8R8_AQUCT</name>
<dbReference type="OrthoDB" id="514777at2759"/>
<evidence type="ECO:0000313" key="4">
    <source>
        <dbReference type="Proteomes" id="UP000228934"/>
    </source>
</evidence>
<feature type="non-terminal residue" evidence="3">
    <location>
        <position position="1020"/>
    </location>
</feature>
<feature type="compositionally biased region" description="Basic and acidic residues" evidence="1">
    <location>
        <begin position="336"/>
        <end position="347"/>
    </location>
</feature>
<feature type="region of interest" description="Disordered" evidence="1">
    <location>
        <begin position="564"/>
        <end position="588"/>
    </location>
</feature>
<reference evidence="4" key="1">
    <citation type="journal article" date="2017" name="Nat. Commun.">
        <title>The North American bullfrog draft genome provides insight into hormonal regulation of long noncoding RNA.</title>
        <authorList>
            <person name="Hammond S.A."/>
            <person name="Warren R.L."/>
            <person name="Vandervalk B.P."/>
            <person name="Kucuk E."/>
            <person name="Khan H."/>
            <person name="Gibb E.A."/>
            <person name="Pandoh P."/>
            <person name="Kirk H."/>
            <person name="Zhao Y."/>
            <person name="Jones M."/>
            <person name="Mungall A.J."/>
            <person name="Coope R."/>
            <person name="Pleasance S."/>
            <person name="Moore R.A."/>
            <person name="Holt R.A."/>
            <person name="Round J.M."/>
            <person name="Ohora S."/>
            <person name="Walle B.V."/>
            <person name="Veldhoen N."/>
            <person name="Helbing C.C."/>
            <person name="Birol I."/>
        </authorList>
    </citation>
    <scope>NUCLEOTIDE SEQUENCE [LARGE SCALE GENOMIC DNA]</scope>
</reference>
<proteinExistence type="predicted"/>
<dbReference type="InterPro" id="IPR003890">
    <property type="entry name" value="MIF4G-like_typ-3"/>
</dbReference>
<dbReference type="Gene3D" id="1.25.40.180">
    <property type="match status" value="1"/>
</dbReference>
<feature type="compositionally biased region" description="Basic and acidic residues" evidence="1">
    <location>
        <begin position="467"/>
        <end position="482"/>
    </location>
</feature>
<feature type="compositionally biased region" description="Low complexity" evidence="1">
    <location>
        <begin position="219"/>
        <end position="229"/>
    </location>
</feature>
<dbReference type="Pfam" id="PF02854">
    <property type="entry name" value="MIF4G"/>
    <property type="match status" value="1"/>
</dbReference>
<evidence type="ECO:0000256" key="1">
    <source>
        <dbReference type="SAM" id="MobiDB-lite"/>
    </source>
</evidence>
<evidence type="ECO:0000259" key="2">
    <source>
        <dbReference type="SMART" id="SM00543"/>
    </source>
</evidence>
<dbReference type="GO" id="GO:0003743">
    <property type="term" value="F:translation initiation factor activity"/>
    <property type="evidence" value="ECO:0007669"/>
    <property type="project" value="TreeGrafter"/>
</dbReference>
<feature type="compositionally biased region" description="Low complexity" evidence="1">
    <location>
        <begin position="119"/>
        <end position="133"/>
    </location>
</feature>
<dbReference type="AlphaFoldDB" id="A0A2G9R8R8"/>
<evidence type="ECO:0000313" key="3">
    <source>
        <dbReference type="EMBL" id="PIO23653.1"/>
    </source>
</evidence>
<feature type="compositionally biased region" description="Basic and acidic residues" evidence="1">
    <location>
        <begin position="882"/>
        <end position="891"/>
    </location>
</feature>
<feature type="compositionally biased region" description="Basic and acidic residues" evidence="1">
    <location>
        <begin position="410"/>
        <end position="432"/>
    </location>
</feature>
<dbReference type="EMBL" id="KV961612">
    <property type="protein sequence ID" value="PIO23653.1"/>
    <property type="molecule type" value="Genomic_DNA"/>
</dbReference>
<dbReference type="InterPro" id="IPR016024">
    <property type="entry name" value="ARM-type_fold"/>
</dbReference>
<feature type="region of interest" description="Disordered" evidence="1">
    <location>
        <begin position="955"/>
        <end position="1011"/>
    </location>
</feature>
<dbReference type="GO" id="GO:0003729">
    <property type="term" value="F:mRNA binding"/>
    <property type="evidence" value="ECO:0007669"/>
    <property type="project" value="TreeGrafter"/>
</dbReference>
<dbReference type="PANTHER" id="PTHR23253">
    <property type="entry name" value="EUKARYOTIC TRANSLATION INITIATION FACTOR 4 GAMMA"/>
    <property type="match status" value="1"/>
</dbReference>
<sequence>MMIPSQLSYPSQGYYIQGGQGRSYVMPTQQYPVQPGTAGFFPSASPSEFGTYGAYYPAQQQFPPGVPGAQVMINQAIPPKRERKTSVTGGSEVQANGESVHVPIVVRPDDSSKNTQVLTKTSESPSSSPPIETEMNTVCEQDLILDNTTPEVPLLAPLITQEVPLMENPSSQEEIQPEVLASILENPVLMEITITETADKQADPLPEASVVQPPEESDLSSLSDVSVSQDAALQQDSSLVAPESEYHVQAPPTQSSPEPCLDETKEPAPEPVEETDSIEGTLSTTEVQTNGISEEVSVPPAQLEPPPVCHSEPTIDSPIAQPEELLTNGEGSPALKELDAHETEQETHVSPIAEPEEQKVAVVDPVPQEEDTGKEPPAESEQTPVQAPKQSSDVPVPVAMSVPKKKRKIKDLNKKDAVGDLLDAFKEARDGSSEAPESAAIPPPAAPEPEQTPNVPAEEQDETWEEKEDKLDAENIKPGDHKYKYKAEQWKPLSPEDKKSYDREFLLGFQFIVASMQKPEGLPQITDVVLDKANHTPLRPLDPTRLTGMNCGPDFTPHFANLGKPTMGNRGPPAGMGPRRSQQGPRKEPRKIIAAVSLNENVQLNKAEKAWKPLNKRAGDEDDAESLKTQELFRRVRSILNKLTPQMFQQLMKQVTDLAIDTEDRLKGVIDLIFEKAISEPNFSVAYANMCRCLMGLKVPTTDKPGVTVNFRKLLLNRCQKEFEKDKDDDEVFEKKQKELDAATMPEEKTRLNDELVAAKDIARRRSLGNIKFIGELFKLKMLTEAIMHDCVVKLLKNHDEESLECLCRLLSTIGKDLDFDKAKPRMDQYFNQMDKIIKERKTSSRIRFMLQDVIDLRMCNWVPRRADQGPKTIDQIHKEAEMEKQREHVKVQQLMSSKQQDKRREPPGRPTGGRSNPQSDDGWNTVPITKGSRPIDTSRISKITKLGAIDSNQLLAPGGRLSWGKGSSGGSGAKPAESTPESGRPSTLNRFSALQQSSSADSQDARRPVSRYVGLVIPL</sequence>